<proteinExistence type="predicted"/>
<feature type="chain" id="PRO_5015660495" evidence="1">
    <location>
        <begin position="18"/>
        <end position="288"/>
    </location>
</feature>
<evidence type="ECO:0000313" key="3">
    <source>
        <dbReference type="Proteomes" id="UP000238007"/>
    </source>
</evidence>
<evidence type="ECO:0000313" key="2">
    <source>
        <dbReference type="EMBL" id="PRY79012.1"/>
    </source>
</evidence>
<evidence type="ECO:0000256" key="1">
    <source>
        <dbReference type="SAM" id="SignalP"/>
    </source>
</evidence>
<dbReference type="AlphaFoldDB" id="A0A2T0W1Y0"/>
<keyword evidence="3" id="KW-1185">Reference proteome</keyword>
<sequence>MKAFIAAACLTASPAFAYDTMTSEICQNSWDALKDAVIPYREIFQAFTQTKVELAADGWCEVHDRQLGWDGAAQSSWRAKGVSGLGFRIETVDPLLNGQGLPDAMAVRLSDFEVGTRNYDASLRLRRMPEEGQLIVESYTLRHEDGSGIAASMIMDGAYFSSIGNMQTSLIGMRMSDLRAQVVVNQPLLDDLDVDLSDVNRVSVGSALRDVPRWNVSTDSRQAFLAMVADKEGTIDVEISSESGLGIMQAALPFLNMPDAHSDDDIATAVGVALSGVTIDVSWKSGEF</sequence>
<keyword evidence="1" id="KW-0732">Signal</keyword>
<gene>
    <name evidence="2" type="ORF">CLV80_103344</name>
</gene>
<accession>A0A2T0W1Y0</accession>
<dbReference type="EMBL" id="PVTP01000003">
    <property type="protein sequence ID" value="PRY79012.1"/>
    <property type="molecule type" value="Genomic_DNA"/>
</dbReference>
<organism evidence="2 3">
    <name type="scientific">Yoonia maritima</name>
    <dbReference type="NCBI Taxonomy" id="1435347"/>
    <lineage>
        <taxon>Bacteria</taxon>
        <taxon>Pseudomonadati</taxon>
        <taxon>Pseudomonadota</taxon>
        <taxon>Alphaproteobacteria</taxon>
        <taxon>Rhodobacterales</taxon>
        <taxon>Paracoccaceae</taxon>
        <taxon>Yoonia</taxon>
    </lineage>
</organism>
<dbReference type="OrthoDB" id="7817824at2"/>
<protein>
    <submittedName>
        <fullName evidence="2">Uncharacterized protein</fullName>
    </submittedName>
</protein>
<name>A0A2T0W1Y0_9RHOB</name>
<dbReference type="Proteomes" id="UP000238007">
    <property type="component" value="Unassembled WGS sequence"/>
</dbReference>
<feature type="signal peptide" evidence="1">
    <location>
        <begin position="1"/>
        <end position="17"/>
    </location>
</feature>
<dbReference type="RefSeq" id="WP_106356012.1">
    <property type="nucleotide sequence ID" value="NZ_PVTP01000003.1"/>
</dbReference>
<comment type="caution">
    <text evidence="2">The sequence shown here is derived from an EMBL/GenBank/DDBJ whole genome shotgun (WGS) entry which is preliminary data.</text>
</comment>
<reference evidence="2 3" key="1">
    <citation type="submission" date="2018-03" db="EMBL/GenBank/DDBJ databases">
        <title>Genomic Encyclopedia of Archaeal and Bacterial Type Strains, Phase II (KMG-II): from individual species to whole genera.</title>
        <authorList>
            <person name="Goeker M."/>
        </authorList>
    </citation>
    <scope>NUCLEOTIDE SEQUENCE [LARGE SCALE GENOMIC DNA]</scope>
    <source>
        <strain evidence="2 3">DSM 101533</strain>
    </source>
</reference>